<organism evidence="2 3">
    <name type="scientific">Kineococcus radiotolerans</name>
    <dbReference type="NCBI Taxonomy" id="131568"/>
    <lineage>
        <taxon>Bacteria</taxon>
        <taxon>Bacillati</taxon>
        <taxon>Actinomycetota</taxon>
        <taxon>Actinomycetes</taxon>
        <taxon>Kineosporiales</taxon>
        <taxon>Kineosporiaceae</taxon>
        <taxon>Kineococcus</taxon>
    </lineage>
</organism>
<feature type="region of interest" description="Disordered" evidence="1">
    <location>
        <begin position="1"/>
        <end position="76"/>
    </location>
</feature>
<dbReference type="Proteomes" id="UP000533269">
    <property type="component" value="Unassembled WGS sequence"/>
</dbReference>
<reference evidence="2 3" key="2">
    <citation type="submission" date="2020-08" db="EMBL/GenBank/DDBJ databases">
        <authorList>
            <person name="Partida-Martinez L."/>
            <person name="Huntemann M."/>
            <person name="Clum A."/>
            <person name="Wang J."/>
            <person name="Palaniappan K."/>
            <person name="Ritter S."/>
            <person name="Chen I.-M."/>
            <person name="Stamatis D."/>
            <person name="Reddy T."/>
            <person name="O'Malley R."/>
            <person name="Daum C."/>
            <person name="Shapiro N."/>
            <person name="Ivanova N."/>
            <person name="Kyrpides N."/>
            <person name="Woyke T."/>
        </authorList>
    </citation>
    <scope>NUCLEOTIDE SEQUENCE [LARGE SCALE GENOMIC DNA]</scope>
    <source>
        <strain evidence="2 3">AS2.23</strain>
    </source>
</reference>
<feature type="compositionally biased region" description="Basic and acidic residues" evidence="1">
    <location>
        <begin position="1"/>
        <end position="11"/>
    </location>
</feature>
<evidence type="ECO:0000313" key="3">
    <source>
        <dbReference type="Proteomes" id="UP000533269"/>
    </source>
</evidence>
<evidence type="ECO:0000313" key="2">
    <source>
        <dbReference type="EMBL" id="MBB2899377.1"/>
    </source>
</evidence>
<accession>A0A7W4TI78</accession>
<reference evidence="2 3" key="1">
    <citation type="submission" date="2020-08" db="EMBL/GenBank/DDBJ databases">
        <title>The Agave Microbiome: Exploring the role of microbial communities in plant adaptations to desert environments.</title>
        <authorList>
            <person name="Partida-Martinez L.P."/>
        </authorList>
    </citation>
    <scope>NUCLEOTIDE SEQUENCE [LARGE SCALE GENOMIC DNA]</scope>
    <source>
        <strain evidence="2 3">AS2.23</strain>
    </source>
</reference>
<sequence length="76" mass="7468">MSDADETRDASDVDDVPAGDLGAGGPAEETGEGGNAQPPGYADEVDPSQGPLAARPGGHLGDLDDPGADPVPRDDA</sequence>
<evidence type="ECO:0000256" key="1">
    <source>
        <dbReference type="SAM" id="MobiDB-lite"/>
    </source>
</evidence>
<proteinExistence type="predicted"/>
<dbReference type="AlphaFoldDB" id="A0A7W4TI78"/>
<protein>
    <submittedName>
        <fullName evidence="2">Uncharacterized protein</fullName>
    </submittedName>
</protein>
<comment type="caution">
    <text evidence="2">The sequence shown here is derived from an EMBL/GenBank/DDBJ whole genome shotgun (WGS) entry which is preliminary data.</text>
</comment>
<name>A0A7W4TI78_KINRA</name>
<dbReference type="RefSeq" id="WP_183390045.1">
    <property type="nucleotide sequence ID" value="NZ_JACHVY010000001.1"/>
</dbReference>
<dbReference type="EMBL" id="JACHVY010000001">
    <property type="protein sequence ID" value="MBB2899377.1"/>
    <property type="molecule type" value="Genomic_DNA"/>
</dbReference>
<gene>
    <name evidence="2" type="ORF">FHR75_000165</name>
</gene>